<keyword evidence="1" id="KW-0472">Membrane</keyword>
<gene>
    <name evidence="2" type="ORF">L873DRAFT_1815271</name>
</gene>
<dbReference type="EMBL" id="ML120445">
    <property type="protein sequence ID" value="RPA93924.1"/>
    <property type="molecule type" value="Genomic_DNA"/>
</dbReference>
<protein>
    <submittedName>
        <fullName evidence="2">Uncharacterized protein</fullName>
    </submittedName>
</protein>
<organism evidence="2 3">
    <name type="scientific">Choiromyces venosus 120613-1</name>
    <dbReference type="NCBI Taxonomy" id="1336337"/>
    <lineage>
        <taxon>Eukaryota</taxon>
        <taxon>Fungi</taxon>
        <taxon>Dikarya</taxon>
        <taxon>Ascomycota</taxon>
        <taxon>Pezizomycotina</taxon>
        <taxon>Pezizomycetes</taxon>
        <taxon>Pezizales</taxon>
        <taxon>Tuberaceae</taxon>
        <taxon>Choiromyces</taxon>
    </lineage>
</organism>
<evidence type="ECO:0000313" key="3">
    <source>
        <dbReference type="Proteomes" id="UP000276215"/>
    </source>
</evidence>
<dbReference type="AlphaFoldDB" id="A0A3N4JJ68"/>
<dbReference type="Proteomes" id="UP000276215">
    <property type="component" value="Unassembled WGS sequence"/>
</dbReference>
<name>A0A3N4JJ68_9PEZI</name>
<sequence>MAAIYWLPSAHSDPNSAKKFDFEISQQNKRTVTYSNNYITIPLPVAVMSAPHSYMLYIYWARFKLRYWNSLSSEEKAKAVSAPSISDTFEIEIGPYCGEGKWSARF</sequence>
<keyword evidence="1" id="KW-1133">Transmembrane helix</keyword>
<accession>A0A3N4JJ68</accession>
<keyword evidence="3" id="KW-1185">Reference proteome</keyword>
<evidence type="ECO:0000313" key="2">
    <source>
        <dbReference type="EMBL" id="RPA93924.1"/>
    </source>
</evidence>
<reference evidence="2 3" key="1">
    <citation type="journal article" date="2018" name="Nat. Ecol. Evol.">
        <title>Pezizomycetes genomes reveal the molecular basis of ectomycorrhizal truffle lifestyle.</title>
        <authorList>
            <person name="Murat C."/>
            <person name="Payen T."/>
            <person name="Noel B."/>
            <person name="Kuo A."/>
            <person name="Morin E."/>
            <person name="Chen J."/>
            <person name="Kohler A."/>
            <person name="Krizsan K."/>
            <person name="Balestrini R."/>
            <person name="Da Silva C."/>
            <person name="Montanini B."/>
            <person name="Hainaut M."/>
            <person name="Levati E."/>
            <person name="Barry K.W."/>
            <person name="Belfiori B."/>
            <person name="Cichocki N."/>
            <person name="Clum A."/>
            <person name="Dockter R.B."/>
            <person name="Fauchery L."/>
            <person name="Guy J."/>
            <person name="Iotti M."/>
            <person name="Le Tacon F."/>
            <person name="Lindquist E.A."/>
            <person name="Lipzen A."/>
            <person name="Malagnac F."/>
            <person name="Mello A."/>
            <person name="Molinier V."/>
            <person name="Miyauchi S."/>
            <person name="Poulain J."/>
            <person name="Riccioni C."/>
            <person name="Rubini A."/>
            <person name="Sitrit Y."/>
            <person name="Splivallo R."/>
            <person name="Traeger S."/>
            <person name="Wang M."/>
            <person name="Zifcakova L."/>
            <person name="Wipf D."/>
            <person name="Zambonelli A."/>
            <person name="Paolocci F."/>
            <person name="Nowrousian M."/>
            <person name="Ottonello S."/>
            <person name="Baldrian P."/>
            <person name="Spatafora J.W."/>
            <person name="Henrissat B."/>
            <person name="Nagy L.G."/>
            <person name="Aury J.M."/>
            <person name="Wincker P."/>
            <person name="Grigoriev I.V."/>
            <person name="Bonfante P."/>
            <person name="Martin F.M."/>
        </authorList>
    </citation>
    <scope>NUCLEOTIDE SEQUENCE [LARGE SCALE GENOMIC DNA]</scope>
    <source>
        <strain evidence="2 3">120613-1</strain>
    </source>
</reference>
<evidence type="ECO:0000256" key="1">
    <source>
        <dbReference type="SAM" id="Phobius"/>
    </source>
</evidence>
<feature type="transmembrane region" description="Helical" evidence="1">
    <location>
        <begin position="38"/>
        <end position="60"/>
    </location>
</feature>
<keyword evidence="1" id="KW-0812">Transmembrane</keyword>
<proteinExistence type="predicted"/>